<accession>A0A182IF10</accession>
<dbReference type="Proteomes" id="UP000075840">
    <property type="component" value="Unassembled WGS sequence"/>
</dbReference>
<protein>
    <submittedName>
        <fullName evidence="1">Uncharacterized protein</fullName>
    </submittedName>
</protein>
<name>A0A182IF10_ANOAR</name>
<dbReference type="EnsemblMetazoa" id="AARA014084-RA">
    <property type="protein sequence ID" value="AARA014084-PA"/>
    <property type="gene ID" value="AARA014084"/>
</dbReference>
<organism evidence="1 2">
    <name type="scientific">Anopheles arabiensis</name>
    <name type="common">Mosquito</name>
    <dbReference type="NCBI Taxonomy" id="7173"/>
    <lineage>
        <taxon>Eukaryota</taxon>
        <taxon>Metazoa</taxon>
        <taxon>Ecdysozoa</taxon>
        <taxon>Arthropoda</taxon>
        <taxon>Hexapoda</taxon>
        <taxon>Insecta</taxon>
        <taxon>Pterygota</taxon>
        <taxon>Neoptera</taxon>
        <taxon>Endopterygota</taxon>
        <taxon>Diptera</taxon>
        <taxon>Nematocera</taxon>
        <taxon>Culicoidea</taxon>
        <taxon>Culicidae</taxon>
        <taxon>Anophelinae</taxon>
        <taxon>Anopheles</taxon>
    </lineage>
</organism>
<evidence type="ECO:0000313" key="1">
    <source>
        <dbReference type="EnsemblMetazoa" id="AARA014084-PA"/>
    </source>
</evidence>
<dbReference type="AlphaFoldDB" id="A0A182IF10"/>
<evidence type="ECO:0000313" key="2">
    <source>
        <dbReference type="Proteomes" id="UP000075840"/>
    </source>
</evidence>
<dbReference type="VEuPathDB" id="VectorBase:AARA014084"/>
<sequence>MWNLMDASLYYGSSYFVAAVTPSPVVAAGEC</sequence>
<reference evidence="1" key="1">
    <citation type="submission" date="2022-08" db="UniProtKB">
        <authorList>
            <consortium name="EnsemblMetazoa"/>
        </authorList>
    </citation>
    <scope>IDENTIFICATION</scope>
    <source>
        <strain evidence="1">Dongola</strain>
    </source>
</reference>
<dbReference type="EMBL" id="APCN01002437">
    <property type="status" value="NOT_ANNOTATED_CDS"/>
    <property type="molecule type" value="Genomic_DNA"/>
</dbReference>
<keyword evidence="2" id="KW-1185">Reference proteome</keyword>
<proteinExistence type="predicted"/>